<organism evidence="1">
    <name type="scientific">Rhizophora mucronata</name>
    <name type="common">Asiatic mangrove</name>
    <dbReference type="NCBI Taxonomy" id="61149"/>
    <lineage>
        <taxon>Eukaryota</taxon>
        <taxon>Viridiplantae</taxon>
        <taxon>Streptophyta</taxon>
        <taxon>Embryophyta</taxon>
        <taxon>Tracheophyta</taxon>
        <taxon>Spermatophyta</taxon>
        <taxon>Magnoliopsida</taxon>
        <taxon>eudicotyledons</taxon>
        <taxon>Gunneridae</taxon>
        <taxon>Pentapetalae</taxon>
        <taxon>rosids</taxon>
        <taxon>fabids</taxon>
        <taxon>Malpighiales</taxon>
        <taxon>Rhizophoraceae</taxon>
        <taxon>Rhizophora</taxon>
    </lineage>
</organism>
<proteinExistence type="predicted"/>
<reference evidence="1" key="1">
    <citation type="submission" date="2018-02" db="EMBL/GenBank/DDBJ databases">
        <title>Rhizophora mucronata_Transcriptome.</title>
        <authorList>
            <person name="Meera S.P."/>
            <person name="Sreeshan A."/>
            <person name="Augustine A."/>
        </authorList>
    </citation>
    <scope>NUCLEOTIDE SEQUENCE</scope>
    <source>
        <tissue evidence="1">Leaf</tissue>
    </source>
</reference>
<sequence>MATTSSTSLTTLPLAKH</sequence>
<evidence type="ECO:0000313" key="1">
    <source>
        <dbReference type="EMBL" id="MBX50462.1"/>
    </source>
</evidence>
<protein>
    <submittedName>
        <fullName evidence="1">Uncharacterized protein</fullName>
    </submittedName>
</protein>
<accession>A0A2P2P6U6</accession>
<name>A0A2P2P6U6_RHIMU</name>
<dbReference type="AlphaFoldDB" id="A0A2P2P6U6"/>
<dbReference type="EMBL" id="GGEC01069978">
    <property type="protein sequence ID" value="MBX50462.1"/>
    <property type="molecule type" value="Transcribed_RNA"/>
</dbReference>